<proteinExistence type="predicted"/>
<dbReference type="AlphaFoldDB" id="A0A914GWE9"/>
<feature type="compositionally biased region" description="Acidic residues" evidence="1">
    <location>
        <begin position="188"/>
        <end position="202"/>
    </location>
</feature>
<feature type="compositionally biased region" description="Acidic residues" evidence="1">
    <location>
        <begin position="210"/>
        <end position="228"/>
    </location>
</feature>
<name>A0A914GWE9_GLORO</name>
<feature type="compositionally biased region" description="Basic and acidic residues" evidence="1">
    <location>
        <begin position="235"/>
        <end position="245"/>
    </location>
</feature>
<dbReference type="Proteomes" id="UP000887572">
    <property type="component" value="Unplaced"/>
</dbReference>
<evidence type="ECO:0000256" key="1">
    <source>
        <dbReference type="SAM" id="MobiDB-lite"/>
    </source>
</evidence>
<evidence type="ECO:0000313" key="3">
    <source>
        <dbReference type="WBParaSite" id="Gr19_v10_g11817.t1"/>
    </source>
</evidence>
<dbReference type="WBParaSite" id="Gr19_v10_g11817.t1">
    <property type="protein sequence ID" value="Gr19_v10_g11817.t1"/>
    <property type="gene ID" value="Gr19_v10_g11817"/>
</dbReference>
<keyword evidence="2" id="KW-1185">Reference proteome</keyword>
<reference evidence="3" key="1">
    <citation type="submission" date="2022-11" db="UniProtKB">
        <authorList>
            <consortium name="WormBaseParasite"/>
        </authorList>
    </citation>
    <scope>IDENTIFICATION</scope>
</reference>
<sequence length="357" mass="40391">MDFNDQNERNGEAIGNLFDGLTEEDIALIENVFAQPPNASADAENAFQQNDPTKFVPTSDSGNYLNDIGTDIEHPFDQTMRESMPGPSKKDHIDDQPFLAKTKYVQTSDSGNLYLNDIGTDIEHPFDQMMRETMSDPSKKDHIEDQPFLTDPTAKKLMVGSVVDRQSDQMGAQAFTKCGQPEIVMIDVDDDEGDQPDDDDNEGGQPEIILIDDDDDEPTMESCIDENSDVPGKQNSKENENNCHSKKDKLKSLAKFYKLRKKYLDESKGKSKSAKIDHSVASEVGQTLDTILKWKNELGITKRTDKQREELVERFMEIGRNNPAFKGDQIAKMLNIKWKTIERWANKFGKEIKRNAN</sequence>
<protein>
    <submittedName>
        <fullName evidence="3">Uncharacterized protein</fullName>
    </submittedName>
</protein>
<feature type="region of interest" description="Disordered" evidence="1">
    <location>
        <begin position="188"/>
        <end position="245"/>
    </location>
</feature>
<accession>A0A914GWE9</accession>
<evidence type="ECO:0000313" key="2">
    <source>
        <dbReference type="Proteomes" id="UP000887572"/>
    </source>
</evidence>
<organism evidence="2 3">
    <name type="scientific">Globodera rostochiensis</name>
    <name type="common">Golden nematode worm</name>
    <name type="synonym">Heterodera rostochiensis</name>
    <dbReference type="NCBI Taxonomy" id="31243"/>
    <lineage>
        <taxon>Eukaryota</taxon>
        <taxon>Metazoa</taxon>
        <taxon>Ecdysozoa</taxon>
        <taxon>Nematoda</taxon>
        <taxon>Chromadorea</taxon>
        <taxon>Rhabditida</taxon>
        <taxon>Tylenchina</taxon>
        <taxon>Tylenchomorpha</taxon>
        <taxon>Tylenchoidea</taxon>
        <taxon>Heteroderidae</taxon>
        <taxon>Heteroderinae</taxon>
        <taxon>Globodera</taxon>
    </lineage>
</organism>